<dbReference type="EMBL" id="CP016739">
    <property type="protein sequence ID" value="ARE22172.1"/>
    <property type="molecule type" value="Genomic_DNA"/>
</dbReference>
<keyword evidence="1" id="KW-0614">Plasmid</keyword>
<reference evidence="1 2" key="1">
    <citation type="journal article" date="2017" name="BMC Genomics">
        <title>Comparative and functional genomics of the Lactococcus lactis taxon; insights into evolution and niche adaptation.</title>
        <authorList>
            <person name="Kelleher P."/>
            <person name="Bottacini F."/>
            <person name="Mahony J."/>
            <person name="Kilcawley K.N."/>
            <person name="van Sinderen D."/>
        </authorList>
    </citation>
    <scope>NUCLEOTIDE SEQUENCE [LARGE SCALE GENOMIC DNA]</scope>
    <source>
        <strain evidence="1 2">JM3</strain>
    </source>
</reference>
<evidence type="ECO:0000313" key="2">
    <source>
        <dbReference type="Proteomes" id="UP000192161"/>
    </source>
</evidence>
<gene>
    <name evidence="1" type="ORF">LLJM3_04075</name>
</gene>
<organism evidence="1 2">
    <name type="scientific">Lactococcus lactis subsp. cremoris</name>
    <name type="common">Streptococcus cremoris</name>
    <dbReference type="NCBI Taxonomy" id="1359"/>
    <lineage>
        <taxon>Bacteria</taxon>
        <taxon>Bacillati</taxon>
        <taxon>Bacillota</taxon>
        <taxon>Bacilli</taxon>
        <taxon>Lactobacillales</taxon>
        <taxon>Streptococcaceae</taxon>
        <taxon>Lactococcus</taxon>
    </lineage>
</organism>
<accession>A0AA34XJU3</accession>
<sequence>MNKQSISNFVKISNELRIKEEYKESMALACIAFASCSRNKYPNHSDKERFVKLLKDNFSPYCSIGLPGISASTIMIFVEEENKHITYEEMIYKYVRCNLIHEAELPSIKFSKEVVIADYNADTKLPITMIDMLNQITLNYLNSFD</sequence>
<geneLocation type="plasmid" evidence="1 2">
    <name>pJM3C</name>
</geneLocation>
<proteinExistence type="predicted"/>
<dbReference type="Proteomes" id="UP000192161">
    <property type="component" value="Plasmid pJM3C"/>
</dbReference>
<dbReference type="RefSeq" id="WP_063284059.1">
    <property type="nucleotide sequence ID" value="NZ_CP016739.2"/>
</dbReference>
<protein>
    <submittedName>
        <fullName evidence="1">Uncharacterized protein</fullName>
    </submittedName>
</protein>
<dbReference type="AlphaFoldDB" id="A0AA34XJU3"/>
<name>A0AA34XJU3_LACLC</name>
<evidence type="ECO:0000313" key="1">
    <source>
        <dbReference type="EMBL" id="ARE22172.1"/>
    </source>
</evidence>